<protein>
    <submittedName>
        <fullName evidence="1">tRNA modification GTPase</fullName>
    </submittedName>
</protein>
<evidence type="ECO:0000313" key="1">
    <source>
        <dbReference type="EMBL" id="MFD2726190.1"/>
    </source>
</evidence>
<organism evidence="1 2">
    <name type="scientific">Hyunsoonleella rubra</name>
    <dbReference type="NCBI Taxonomy" id="1737062"/>
    <lineage>
        <taxon>Bacteria</taxon>
        <taxon>Pseudomonadati</taxon>
        <taxon>Bacteroidota</taxon>
        <taxon>Flavobacteriia</taxon>
        <taxon>Flavobacteriales</taxon>
        <taxon>Flavobacteriaceae</taxon>
    </lineage>
</organism>
<name>A0ABW5TAC2_9FLAO</name>
<keyword evidence="2" id="KW-1185">Reference proteome</keyword>
<sequence length="408" mass="47463">MTKQITLLFFLIFGLYGFTQKSFLQGYYINNSNERVDCLIKNGDWLNNPTQFEYKLSENSEEKTQSINSVKEFEVIGVSKYVRQNVDIDRSSTLIDEMDYDKNPVFNKEQLFLKVLIEGKGNLYLYEDRGLIRYFFNQDLTDVKQLVFKNYLTKDGQVAKNQHFRQQLWNALKCESISMNQVAKINYRQSELIKFFVKYNECTNSEFVNYKTKQKKDLFNLTLRPGVTISSLGLVGPISEPFKFKEDLTSFRFGLEAELILGFDNNKWAIILEPNYRQLESEATAIANRTTGEEAYARINHKSIQINLGLRHYMFLNKNLKLFANASLVYDYNLDSSIVVTRGANDSPPFFSAEVQPHYALALGIGCKYKERYSLELRYIPNRNILTRYLNWGAKLSSVSMVIGYSMF</sequence>
<reference evidence="2" key="1">
    <citation type="journal article" date="2019" name="Int. J. Syst. Evol. Microbiol.">
        <title>The Global Catalogue of Microorganisms (GCM) 10K type strain sequencing project: providing services to taxonomists for standard genome sequencing and annotation.</title>
        <authorList>
            <consortium name="The Broad Institute Genomics Platform"/>
            <consortium name="The Broad Institute Genome Sequencing Center for Infectious Disease"/>
            <person name="Wu L."/>
            <person name="Ma J."/>
        </authorList>
    </citation>
    <scope>NUCLEOTIDE SEQUENCE [LARGE SCALE GENOMIC DNA]</scope>
    <source>
        <strain evidence="2">KCTC 42398</strain>
    </source>
</reference>
<comment type="caution">
    <text evidence="1">The sequence shown here is derived from an EMBL/GenBank/DDBJ whole genome shotgun (WGS) entry which is preliminary data.</text>
</comment>
<evidence type="ECO:0000313" key="2">
    <source>
        <dbReference type="Proteomes" id="UP001597476"/>
    </source>
</evidence>
<dbReference type="RefSeq" id="WP_380290889.1">
    <property type="nucleotide sequence ID" value="NZ_JBHULY010000015.1"/>
</dbReference>
<gene>
    <name evidence="1" type="ORF">ACFSR8_08170</name>
</gene>
<proteinExistence type="predicted"/>
<dbReference type="EMBL" id="JBHULY010000015">
    <property type="protein sequence ID" value="MFD2726190.1"/>
    <property type="molecule type" value="Genomic_DNA"/>
</dbReference>
<dbReference type="Proteomes" id="UP001597476">
    <property type="component" value="Unassembled WGS sequence"/>
</dbReference>
<accession>A0ABW5TAC2</accession>